<feature type="compositionally biased region" description="Basic and acidic residues" evidence="1">
    <location>
        <begin position="511"/>
        <end position="524"/>
    </location>
</feature>
<feature type="region of interest" description="Disordered" evidence="1">
    <location>
        <begin position="840"/>
        <end position="861"/>
    </location>
</feature>
<organism evidence="2 3">
    <name type="scientific">Plasmodium malariae</name>
    <dbReference type="NCBI Taxonomy" id="5858"/>
    <lineage>
        <taxon>Eukaryota</taxon>
        <taxon>Sar</taxon>
        <taxon>Alveolata</taxon>
        <taxon>Apicomplexa</taxon>
        <taxon>Aconoidasida</taxon>
        <taxon>Haemosporida</taxon>
        <taxon>Plasmodiidae</taxon>
        <taxon>Plasmodium</taxon>
        <taxon>Plasmodium (Plasmodium)</taxon>
    </lineage>
</organism>
<dbReference type="AlphaFoldDB" id="A0A1C3KC16"/>
<evidence type="ECO:0000313" key="3">
    <source>
        <dbReference type="Proteomes" id="UP000219799"/>
    </source>
</evidence>
<gene>
    <name evidence="2" type="primary">PmlGA01_070029500</name>
    <name evidence="2" type="ORF">PMLGA01_070029500</name>
</gene>
<evidence type="ECO:0000256" key="1">
    <source>
        <dbReference type="SAM" id="MobiDB-lite"/>
    </source>
</evidence>
<name>A0A1C3KC16_PLAMA</name>
<feature type="compositionally biased region" description="Basic and acidic residues" evidence="1">
    <location>
        <begin position="531"/>
        <end position="540"/>
    </location>
</feature>
<dbReference type="VEuPathDB" id="PlasmoDB:PmUG01_07038900"/>
<proteinExistence type="predicted"/>
<reference evidence="2 3" key="1">
    <citation type="submission" date="2016-06" db="EMBL/GenBank/DDBJ databases">
        <authorList>
            <consortium name="Pathogen Informatics"/>
        </authorList>
    </citation>
    <scope>NUCLEOTIDE SEQUENCE [LARGE SCALE GENOMIC DNA]</scope>
    <source>
        <strain evidence="2">PmlGA01</strain>
    </source>
</reference>
<accession>A0A1C3KC16</accession>
<evidence type="ECO:0000313" key="2">
    <source>
        <dbReference type="EMBL" id="SBT71048.1"/>
    </source>
</evidence>
<protein>
    <submittedName>
        <fullName evidence="2">Uncharacterized protein</fullName>
    </submittedName>
</protein>
<dbReference type="Proteomes" id="UP000219799">
    <property type="component" value="Chromosome 7"/>
</dbReference>
<sequence length="893" mass="106946">MDELYEHLKIIDYSLICFLNKYRIIHKYIKYILDIFVNVIDEYNRLIHKIICVYKQNIYNSVHNNFTEFKNNEEKQREQDKNISEIKENLKRATKLTKTNVKFKGEKDEQRDTFEIDPNLKIHLPYNTLALYRLRHYRNLFFKKHSTISKNDNYLNANEQRKKFLEKLKASAKVNNDKAKERNDIFKDDYKNMLRIVNDNYFFKESQTLKEILIINKYLIKARNIVNNVPQFLCTIIEDFELTESTFQDNMYLFILLALNKWLKKIIQESERFISYGKGKVYKKKVDAGEEEIYKKHSEYLNDILQRGAEQTNVFNDEKCFYVYPDNMKFNINTSFLTYYFLYINKNLFDFLDTFYTNSIKRRDGKENIHQKEKIKLIIFNDKKEESIYMKSDIYNYNLHNEYTQVDYLNNLSFHVDGQNIYPNVFLICNYLLQEETKNIMSSIHKIQRNSFRFMLYQDISIIIQMVLRLLDNLKIMFKQDVIGDEDTGDRGNRYEENWGDKNRVEKSVVEENYDDKKGGDENKASVNRGIVDRTDEDSPKGFLPNDSEEWEQHSDKYEYMRKYISRNELSFHNSTTCDKFLVPLRLMLLNILKFVHTTTQSYDRRTICIFWQKLSENENKSTHMCYKTNRNLNSTREKNISTGEKDTYMYFDKNQSDYSQNLSIPLRSQCNEDNCYHFNSKNKKNIQLHLSDDKENINKILQQRILYYDFYKIVSEHVKKVKLQLENTNNRDLYTGILLKKINKYKIDSEKKTMNYSTTKKNYTHKKNSIIQNSEGKRNKLSQQKKSITRNMSITIPYSPKLENKNNVIKKRNENKNMPNVIAKNIISRDISKIKDDANSYTHDEKRNSKKGHSATIDLEDKKKKISKKLVKNCARTNDKSSLSSELFKKKA</sequence>
<feature type="region of interest" description="Disordered" evidence="1">
    <location>
        <begin position="511"/>
        <end position="550"/>
    </location>
</feature>
<dbReference type="EMBL" id="LT594495">
    <property type="protein sequence ID" value="SBT71048.1"/>
    <property type="molecule type" value="Genomic_DNA"/>
</dbReference>